<reference evidence="2" key="1">
    <citation type="journal article" date="2023" name="Int. J. Syst. Evol. Microbiol.">
        <title>&lt;i&gt;Shewanella septentrionalis&lt;/i&gt; sp. nov. and &lt;i&gt;Shewanella holmiensis&lt;/i&gt; sp. nov., isolated from Baltic Sea water and sediments.</title>
        <authorList>
            <person name="Martin-Rodriguez A.J."/>
            <person name="Thorell K."/>
            <person name="Joffre E."/>
            <person name="Jensie-Markopoulos S."/>
            <person name="Moore E.R.B."/>
            <person name="Sjoling A."/>
        </authorList>
    </citation>
    <scope>NUCLEOTIDE SEQUENCE</scope>
    <source>
        <strain evidence="2">SP1W3</strain>
    </source>
</reference>
<evidence type="ECO:0000313" key="3">
    <source>
        <dbReference type="Proteomes" id="UP001155604"/>
    </source>
</evidence>
<keyword evidence="1" id="KW-0472">Membrane</keyword>
<dbReference type="EMBL" id="JAMTCC010000075">
    <property type="protein sequence ID" value="MCT7948025.1"/>
    <property type="molecule type" value="Genomic_DNA"/>
</dbReference>
<dbReference type="RefSeq" id="WP_006087389.1">
    <property type="nucleotide sequence ID" value="NZ_JAMTCC010000075.1"/>
</dbReference>
<feature type="transmembrane region" description="Helical" evidence="1">
    <location>
        <begin position="85"/>
        <end position="103"/>
    </location>
</feature>
<feature type="transmembrane region" description="Helical" evidence="1">
    <location>
        <begin position="43"/>
        <end position="64"/>
    </location>
</feature>
<evidence type="ECO:0000256" key="1">
    <source>
        <dbReference type="SAM" id="Phobius"/>
    </source>
</evidence>
<feature type="transmembrane region" description="Helical" evidence="1">
    <location>
        <begin position="109"/>
        <end position="131"/>
    </location>
</feature>
<keyword evidence="3" id="KW-1185">Reference proteome</keyword>
<comment type="caution">
    <text evidence="2">The sequence shown here is derived from an EMBL/GenBank/DDBJ whole genome shotgun (WGS) entry which is preliminary data.</text>
</comment>
<dbReference type="AlphaFoldDB" id="A0A9X2WZ08"/>
<accession>A0A9X2WZ08</accession>
<feature type="transmembrane region" description="Helical" evidence="1">
    <location>
        <begin position="21"/>
        <end position="37"/>
    </location>
</feature>
<gene>
    <name evidence="2" type="ORF">NE536_22015</name>
</gene>
<dbReference type="Proteomes" id="UP001155604">
    <property type="component" value="Unassembled WGS sequence"/>
</dbReference>
<protein>
    <submittedName>
        <fullName evidence="2">Uncharacterized protein</fullName>
    </submittedName>
</protein>
<proteinExistence type="predicted"/>
<name>A0A9X2WZ08_9GAMM</name>
<organism evidence="2 3">
    <name type="scientific">Shewanella septentrionalis</name>
    <dbReference type="NCBI Taxonomy" id="2952223"/>
    <lineage>
        <taxon>Bacteria</taxon>
        <taxon>Pseudomonadati</taxon>
        <taxon>Pseudomonadota</taxon>
        <taxon>Gammaproteobacteria</taxon>
        <taxon>Alteromonadales</taxon>
        <taxon>Shewanellaceae</taxon>
        <taxon>Shewanella</taxon>
    </lineage>
</organism>
<evidence type="ECO:0000313" key="2">
    <source>
        <dbReference type="EMBL" id="MCT7948025.1"/>
    </source>
</evidence>
<keyword evidence="1" id="KW-0812">Transmembrane</keyword>
<feature type="transmembrane region" description="Helical" evidence="1">
    <location>
        <begin position="179"/>
        <end position="199"/>
    </location>
</feature>
<sequence length="245" mass="26857">MSLKNITDVMLKAINRQKLPCLTLFTFTYCFVLSVIYDINGAPFLTLCTVVFGALFMLYPMMLSPKNAAILMPRHLFNQGSQTRALGIMPLAFMSLLNTFPSLTATPAIVLMSIFTLIYCIASLFFATLTLEEQFSADHANKTSTRLAIEMLGFELAPKAMQPPSSPLQYYRALSAHHLVAYHALTSLITLIALLIFIGTFNTPWVGALLALAVIKASLELLFLSLGQPPTAPISTANITTEVTQ</sequence>
<feature type="transmembrane region" description="Helical" evidence="1">
    <location>
        <begin position="205"/>
        <end position="226"/>
    </location>
</feature>
<keyword evidence="1" id="KW-1133">Transmembrane helix</keyword>